<dbReference type="GeneID" id="83178474"/>
<dbReference type="OrthoDB" id="408152at2759"/>
<dbReference type="PANTHER" id="PTHR36978">
    <property type="entry name" value="P-LOOP CONTAINING NUCLEOTIDE TRIPHOSPHATE HYDROLASE"/>
    <property type="match status" value="1"/>
</dbReference>
<proteinExistence type="predicted"/>
<dbReference type="RefSeq" id="XP_058310635.1">
    <property type="nucleotide sequence ID" value="XM_058451173.1"/>
</dbReference>
<gene>
    <name evidence="1" type="ORF">N7498_004111</name>
</gene>
<evidence type="ECO:0000313" key="1">
    <source>
        <dbReference type="EMBL" id="KAJ5212465.1"/>
    </source>
</evidence>
<name>A0A9W9T8I4_9EURO</name>
<accession>A0A9W9T8I4</accession>
<sequence length="298" mass="33615">MSRKIDNLPEPGNRQPIKLIVASPSRTGTLGLYRALQILDFKPYHMFECVMVHGVPHIEVLQEAVLAQHNRLSGITRYSRNEFDKWFAEYDTLVEVPAMLGPSVIEAYATDPDVKFLLTEREPEKWVASINNTAGPIVKKTKSFPLNILKYFDHPLNVFLSQTVLVYNVLADSTHPGGPGNEVALQRNYTEYSISMVKRVIPADRLCHIRLEEGLGWEQICPFLGVPIPDQEYPDRNEPEKFQALVQGLVNPMLTRAMIRFATVCIPVVGVLGWGIMKHGSSLPRAIAKPVFNWIEKA</sequence>
<dbReference type="InterPro" id="IPR027417">
    <property type="entry name" value="P-loop_NTPase"/>
</dbReference>
<dbReference type="SUPFAM" id="SSF52540">
    <property type="entry name" value="P-loop containing nucleoside triphosphate hydrolases"/>
    <property type="match status" value="1"/>
</dbReference>
<reference evidence="1" key="1">
    <citation type="submission" date="2022-12" db="EMBL/GenBank/DDBJ databases">
        <authorList>
            <person name="Petersen C."/>
        </authorList>
    </citation>
    <scope>NUCLEOTIDE SEQUENCE</scope>
    <source>
        <strain evidence="1">IBT 15544</strain>
    </source>
</reference>
<comment type="caution">
    <text evidence="1">The sequence shown here is derived from an EMBL/GenBank/DDBJ whole genome shotgun (WGS) entry which is preliminary data.</text>
</comment>
<organism evidence="1 2">
    <name type="scientific">Penicillium cinerascens</name>
    <dbReference type="NCBI Taxonomy" id="70096"/>
    <lineage>
        <taxon>Eukaryota</taxon>
        <taxon>Fungi</taxon>
        <taxon>Dikarya</taxon>
        <taxon>Ascomycota</taxon>
        <taxon>Pezizomycotina</taxon>
        <taxon>Eurotiomycetes</taxon>
        <taxon>Eurotiomycetidae</taxon>
        <taxon>Eurotiales</taxon>
        <taxon>Aspergillaceae</taxon>
        <taxon>Penicillium</taxon>
    </lineage>
</organism>
<dbReference type="InterPro" id="IPR040632">
    <property type="entry name" value="Sulfotransfer_4"/>
</dbReference>
<dbReference type="AlphaFoldDB" id="A0A9W9T8I4"/>
<dbReference type="Pfam" id="PF17784">
    <property type="entry name" value="Sulfotransfer_4"/>
    <property type="match status" value="1"/>
</dbReference>
<dbReference type="Gene3D" id="3.40.50.300">
    <property type="entry name" value="P-loop containing nucleotide triphosphate hydrolases"/>
    <property type="match status" value="1"/>
</dbReference>
<keyword evidence="2" id="KW-1185">Reference proteome</keyword>
<dbReference type="EMBL" id="JAPQKR010000008">
    <property type="protein sequence ID" value="KAJ5212465.1"/>
    <property type="molecule type" value="Genomic_DNA"/>
</dbReference>
<reference evidence="1" key="2">
    <citation type="journal article" date="2023" name="IMA Fungus">
        <title>Comparative genomic study of the Penicillium genus elucidates a diverse pangenome and 15 lateral gene transfer events.</title>
        <authorList>
            <person name="Petersen C."/>
            <person name="Sorensen T."/>
            <person name="Nielsen M.R."/>
            <person name="Sondergaard T.E."/>
            <person name="Sorensen J.L."/>
            <person name="Fitzpatrick D.A."/>
            <person name="Frisvad J.C."/>
            <person name="Nielsen K.L."/>
        </authorList>
    </citation>
    <scope>NUCLEOTIDE SEQUENCE</scope>
    <source>
        <strain evidence="1">IBT 15544</strain>
    </source>
</reference>
<dbReference type="Proteomes" id="UP001150904">
    <property type="component" value="Unassembled WGS sequence"/>
</dbReference>
<evidence type="ECO:0008006" key="3">
    <source>
        <dbReference type="Google" id="ProtNLM"/>
    </source>
</evidence>
<dbReference type="PANTHER" id="PTHR36978:SF4">
    <property type="entry name" value="P-LOOP CONTAINING NUCLEOSIDE TRIPHOSPHATE HYDROLASE PROTEIN"/>
    <property type="match status" value="1"/>
</dbReference>
<evidence type="ECO:0000313" key="2">
    <source>
        <dbReference type="Proteomes" id="UP001150904"/>
    </source>
</evidence>
<protein>
    <recommendedName>
        <fullName evidence="3">P-loop containing nucleoside triphosphate hydrolase protein</fullName>
    </recommendedName>
</protein>